<evidence type="ECO:0000313" key="3">
    <source>
        <dbReference type="Proteomes" id="UP000770015"/>
    </source>
</evidence>
<reference evidence="2" key="1">
    <citation type="journal article" date="2021" name="Nat. Commun.">
        <title>Genetic determinants of endophytism in the Arabidopsis root mycobiome.</title>
        <authorList>
            <person name="Mesny F."/>
            <person name="Miyauchi S."/>
            <person name="Thiergart T."/>
            <person name="Pickel B."/>
            <person name="Atanasova L."/>
            <person name="Karlsson M."/>
            <person name="Huettel B."/>
            <person name="Barry K.W."/>
            <person name="Haridas S."/>
            <person name="Chen C."/>
            <person name="Bauer D."/>
            <person name="Andreopoulos W."/>
            <person name="Pangilinan J."/>
            <person name="LaButti K."/>
            <person name="Riley R."/>
            <person name="Lipzen A."/>
            <person name="Clum A."/>
            <person name="Drula E."/>
            <person name="Henrissat B."/>
            <person name="Kohler A."/>
            <person name="Grigoriev I.V."/>
            <person name="Martin F.M."/>
            <person name="Hacquard S."/>
        </authorList>
    </citation>
    <scope>NUCLEOTIDE SEQUENCE</scope>
    <source>
        <strain evidence="2">MPI-SDFR-AT-0117</strain>
    </source>
</reference>
<accession>A0A9P9AFU8</accession>
<organism evidence="2 3">
    <name type="scientific">Plectosphaerella plurivora</name>
    <dbReference type="NCBI Taxonomy" id="936078"/>
    <lineage>
        <taxon>Eukaryota</taxon>
        <taxon>Fungi</taxon>
        <taxon>Dikarya</taxon>
        <taxon>Ascomycota</taxon>
        <taxon>Pezizomycotina</taxon>
        <taxon>Sordariomycetes</taxon>
        <taxon>Hypocreomycetidae</taxon>
        <taxon>Glomerellales</taxon>
        <taxon>Plectosphaerellaceae</taxon>
        <taxon>Plectosphaerella</taxon>
    </lineage>
</organism>
<dbReference type="AlphaFoldDB" id="A0A9P9AFU8"/>
<evidence type="ECO:0000256" key="1">
    <source>
        <dbReference type="SAM" id="MobiDB-lite"/>
    </source>
</evidence>
<sequence length="829" mass="91731">MATETGNVRMSAEALKARMSLSDEAENCRRFESFSLHNHRNELWEGDTLVFIDFPPEKGSAPADCFGTAWAPILIRISSEKIHAIGSAKFESLLKVFGGRTMQKAKKRGLAEEDLKGVKYSMDLTPDDEGDDFVFQMTQLSLTPGITHWWTAVEKHGVQDAFAGGHDDVCNCWNDPSKDIPEAKTGDLEYTISRATSEDGVPGGSTVYTLDHPGRSLALQVMKQNGKTETQAYPDFRRIPDYCPIRHRLNILRVLYIIESKPVTIDSAPRLWTLVGLAQIFDCVHIIAPWVRGWLSARANSHIIEILPEEMLQLAMTLQLADVAKCAFRILVNELALERAGNYSPVDCRHPLKFTIFGRKKKDLSDDLQNIVEHAAGALGHRTASLLDTFLSNDVFVQMQIEEWTWVMNVKAMLEAFKGKSHSQQALDQLNDMEKKLLKVWKTEIVQWSLQAKPDNTQISTDDDRALYVEPVVFMAIDCIYPILCDKEKVLLPLYYLTLTKRWEDGPFLTTRPQRIDTSKPVLNFNEAMNIWIEAHANELVGTQWESLFSKQQSFRINEFDAQITNYLTPVVLNQWTHTNISIPLPLSRHLLLNLTDNELKFLPLWAGGCDDGTGGVFEDMVPPPATLGPVGPGPIYHTGYSVASDASSAASISADLRELDIQSTIGGASLDVQDSNASTTLHHGKVVAGSVSARSEAFTDTSDAGNAYNDARHEVPADGQTGVIRIMMEVPIEESGLSSGENQMNGSDYEFEADSDDTLSAYSDIGDGNTAQAGNALQAVNATQVSDDVDMIDIVDNETESANASFQANLASRPKTNTGTLDEMTYTL</sequence>
<feature type="region of interest" description="Disordered" evidence="1">
    <location>
        <begin position="806"/>
        <end position="829"/>
    </location>
</feature>
<keyword evidence="3" id="KW-1185">Reference proteome</keyword>
<dbReference type="OrthoDB" id="5371510at2759"/>
<comment type="caution">
    <text evidence="2">The sequence shown here is derived from an EMBL/GenBank/DDBJ whole genome shotgun (WGS) entry which is preliminary data.</text>
</comment>
<dbReference type="EMBL" id="JAGSXJ010000004">
    <property type="protein sequence ID" value="KAH6692386.1"/>
    <property type="molecule type" value="Genomic_DNA"/>
</dbReference>
<dbReference type="Proteomes" id="UP000770015">
    <property type="component" value="Unassembled WGS sequence"/>
</dbReference>
<name>A0A9P9AFU8_9PEZI</name>
<evidence type="ECO:0000313" key="2">
    <source>
        <dbReference type="EMBL" id="KAH6692386.1"/>
    </source>
</evidence>
<gene>
    <name evidence="2" type="ORF">F5X68DRAFT_259064</name>
</gene>
<proteinExistence type="predicted"/>
<protein>
    <submittedName>
        <fullName evidence="2">Uncharacterized protein</fullName>
    </submittedName>
</protein>